<name>A0A4R3N0I9_9GAMM</name>
<organism evidence="4 5">
    <name type="scientific">Thermomonas haemolytica</name>
    <dbReference type="NCBI Taxonomy" id="141949"/>
    <lineage>
        <taxon>Bacteria</taxon>
        <taxon>Pseudomonadati</taxon>
        <taxon>Pseudomonadota</taxon>
        <taxon>Gammaproteobacteria</taxon>
        <taxon>Lysobacterales</taxon>
        <taxon>Lysobacteraceae</taxon>
        <taxon>Thermomonas</taxon>
    </lineage>
</organism>
<sequence>MRDAFFLLAPALGATLLHFLWQGTLLALLASGALALLRGARAQTRYAIACLALCVALLAPLLTLGWLLASPSLAASAAGADLSPTAPAALSGWPLLPEVTVSGAAVRWPWLVLGWAAGAGLLSLRMAGGLLWIGRLRRRAWTDENGVLQAMADPLALRIGLRNPVFVCLSRDIASPVAAGWWRPMVLVPAALALRMPAPLLEALIAHELAHVRRHDYLVNLLQGVVETLLFYHPVVWWLSRRIREERELIADDLAANALGDRRRLALALAELDRSFDASTPTLPRFAPAARGGQLMARIQHLIRPRRSGIARSQLLSLASLPLLGLALAGIAAYAQATPAQTAPVQASTGLPPPPPPAPPAALADPTPPAPPAEPAPPAPLAPPAAPPPPPPPPPLHMSTRGPDGNGYSLVRHGTTRTMATWNREDQAALEAARARIDGDFLLVRRGKQHLVLRDPGLLDQVEAVWAPLNALDGQMQALQVQMAPHQQRLHALQVEMDRAQPPAVPAGLNAETSRLATLASRQAELAARQAQIAHRMRKADDSERADLERQRSALAAESDALSAQLREQSARVEAQTRRIRVQSEQMREVGARMEAASAPMQAIGKDMEALGRRIEQAAMAADGKTRKLIDDAVARGLAQPLLR</sequence>
<dbReference type="Proteomes" id="UP000295414">
    <property type="component" value="Unassembled WGS sequence"/>
</dbReference>
<dbReference type="InterPro" id="IPR052173">
    <property type="entry name" value="Beta-lactam_resp_regulator"/>
</dbReference>
<proteinExistence type="predicted"/>
<evidence type="ECO:0000256" key="1">
    <source>
        <dbReference type="SAM" id="MobiDB-lite"/>
    </source>
</evidence>
<feature type="transmembrane region" description="Helical" evidence="2">
    <location>
        <begin position="315"/>
        <end position="335"/>
    </location>
</feature>
<keyword evidence="2" id="KW-0812">Transmembrane</keyword>
<dbReference type="EMBL" id="SMAP01000007">
    <property type="protein sequence ID" value="TCT22538.1"/>
    <property type="molecule type" value="Genomic_DNA"/>
</dbReference>
<dbReference type="RefSeq" id="WP_132982878.1">
    <property type="nucleotide sequence ID" value="NZ_SMAP01000007.1"/>
</dbReference>
<dbReference type="PANTHER" id="PTHR34978">
    <property type="entry name" value="POSSIBLE SENSOR-TRANSDUCER PROTEIN BLAR"/>
    <property type="match status" value="1"/>
</dbReference>
<feature type="compositionally biased region" description="Pro residues" evidence="1">
    <location>
        <begin position="351"/>
        <end position="396"/>
    </location>
</feature>
<dbReference type="PANTHER" id="PTHR34978:SF3">
    <property type="entry name" value="SLR0241 PROTEIN"/>
    <property type="match status" value="1"/>
</dbReference>
<dbReference type="AlphaFoldDB" id="A0A4R3N0I9"/>
<feature type="transmembrane region" description="Helical" evidence="2">
    <location>
        <begin position="47"/>
        <end position="69"/>
    </location>
</feature>
<feature type="region of interest" description="Disordered" evidence="1">
    <location>
        <begin position="344"/>
        <end position="411"/>
    </location>
</feature>
<gene>
    <name evidence="4" type="ORF">EDC34_10790</name>
</gene>
<feature type="transmembrane region" description="Helical" evidence="2">
    <location>
        <begin position="23"/>
        <end position="40"/>
    </location>
</feature>
<dbReference type="Gene3D" id="3.30.2010.10">
    <property type="entry name" value="Metalloproteases ('zincins'), catalytic domain"/>
    <property type="match status" value="1"/>
</dbReference>
<dbReference type="CDD" id="cd07341">
    <property type="entry name" value="M56_BlaR1_MecR1_like"/>
    <property type="match status" value="1"/>
</dbReference>
<reference evidence="4 5" key="1">
    <citation type="submission" date="2019-03" db="EMBL/GenBank/DDBJ databases">
        <title>Genomic Encyclopedia of Type Strains, Phase IV (KMG-IV): sequencing the most valuable type-strain genomes for metagenomic binning, comparative biology and taxonomic classification.</title>
        <authorList>
            <person name="Goeker M."/>
        </authorList>
    </citation>
    <scope>NUCLEOTIDE SEQUENCE [LARGE SCALE GENOMIC DNA]</scope>
    <source>
        <strain evidence="4 5">DSM 13605</strain>
    </source>
</reference>
<comment type="caution">
    <text evidence="4">The sequence shown here is derived from an EMBL/GenBank/DDBJ whole genome shotgun (WGS) entry which is preliminary data.</text>
</comment>
<evidence type="ECO:0000313" key="4">
    <source>
        <dbReference type="EMBL" id="TCT22538.1"/>
    </source>
</evidence>
<evidence type="ECO:0000313" key="5">
    <source>
        <dbReference type="Proteomes" id="UP000295414"/>
    </source>
</evidence>
<protein>
    <submittedName>
        <fullName evidence="4">Beta-lactamase regulating signal transducer with metallopeptidase domain</fullName>
    </submittedName>
</protein>
<feature type="transmembrane region" description="Helical" evidence="2">
    <location>
        <begin position="110"/>
        <end position="133"/>
    </location>
</feature>
<keyword evidence="2" id="KW-0472">Membrane</keyword>
<dbReference type="InterPro" id="IPR008756">
    <property type="entry name" value="Peptidase_M56"/>
</dbReference>
<evidence type="ECO:0000259" key="3">
    <source>
        <dbReference type="Pfam" id="PF05569"/>
    </source>
</evidence>
<feature type="domain" description="Peptidase M56" evidence="3">
    <location>
        <begin position="100"/>
        <end position="268"/>
    </location>
</feature>
<evidence type="ECO:0000256" key="2">
    <source>
        <dbReference type="SAM" id="Phobius"/>
    </source>
</evidence>
<keyword evidence="5" id="KW-1185">Reference proteome</keyword>
<accession>A0A4R3N0I9</accession>
<dbReference type="Pfam" id="PF05569">
    <property type="entry name" value="Peptidase_M56"/>
    <property type="match status" value="1"/>
</dbReference>
<keyword evidence="2" id="KW-1133">Transmembrane helix</keyword>